<protein>
    <submittedName>
        <fullName evidence="10">ABC transporter ATP-binding protein</fullName>
    </submittedName>
</protein>
<dbReference type="EMBL" id="JBHMCF010000040">
    <property type="protein sequence ID" value="MFB9474818.1"/>
    <property type="molecule type" value="Genomic_DNA"/>
</dbReference>
<dbReference type="Pfam" id="PF00005">
    <property type="entry name" value="ABC_tran"/>
    <property type="match status" value="1"/>
</dbReference>
<dbReference type="PROSITE" id="PS50929">
    <property type="entry name" value="ABC_TM1F"/>
    <property type="match status" value="1"/>
</dbReference>
<dbReference type="SUPFAM" id="SSF90123">
    <property type="entry name" value="ABC transporter transmembrane region"/>
    <property type="match status" value="1"/>
</dbReference>
<dbReference type="GO" id="GO:0005524">
    <property type="term" value="F:ATP binding"/>
    <property type="evidence" value="ECO:0007669"/>
    <property type="project" value="UniProtKB-KW"/>
</dbReference>
<dbReference type="InterPro" id="IPR039421">
    <property type="entry name" value="Type_1_exporter"/>
</dbReference>
<dbReference type="PANTHER" id="PTHR24221">
    <property type="entry name" value="ATP-BINDING CASSETTE SUB-FAMILY B"/>
    <property type="match status" value="1"/>
</dbReference>
<evidence type="ECO:0000259" key="9">
    <source>
        <dbReference type="PROSITE" id="PS50929"/>
    </source>
</evidence>
<name>A0ABV5NWZ6_9ACTN</name>
<dbReference type="Gene3D" id="1.20.1560.10">
    <property type="entry name" value="ABC transporter type 1, transmembrane domain"/>
    <property type="match status" value="1"/>
</dbReference>
<dbReference type="InterPro" id="IPR017871">
    <property type="entry name" value="ABC_transporter-like_CS"/>
</dbReference>
<evidence type="ECO:0000256" key="3">
    <source>
        <dbReference type="ARBA" id="ARBA00022741"/>
    </source>
</evidence>
<keyword evidence="2 7" id="KW-0812">Transmembrane</keyword>
<comment type="subcellular location">
    <subcellularLocation>
        <location evidence="1">Cell membrane</location>
        <topology evidence="1">Multi-pass membrane protein</topology>
    </subcellularLocation>
</comment>
<organism evidence="10 11">
    <name type="scientific">Nonomuraea salmonea</name>
    <dbReference type="NCBI Taxonomy" id="46181"/>
    <lineage>
        <taxon>Bacteria</taxon>
        <taxon>Bacillati</taxon>
        <taxon>Actinomycetota</taxon>
        <taxon>Actinomycetes</taxon>
        <taxon>Streptosporangiales</taxon>
        <taxon>Streptosporangiaceae</taxon>
        <taxon>Nonomuraea</taxon>
    </lineage>
</organism>
<feature type="transmembrane region" description="Helical" evidence="7">
    <location>
        <begin position="136"/>
        <end position="153"/>
    </location>
</feature>
<comment type="caution">
    <text evidence="10">The sequence shown here is derived from an EMBL/GenBank/DDBJ whole genome shotgun (WGS) entry which is preliminary data.</text>
</comment>
<feature type="transmembrane region" description="Helical" evidence="7">
    <location>
        <begin position="159"/>
        <end position="176"/>
    </location>
</feature>
<evidence type="ECO:0000313" key="11">
    <source>
        <dbReference type="Proteomes" id="UP001589568"/>
    </source>
</evidence>
<reference evidence="10 11" key="1">
    <citation type="submission" date="2024-09" db="EMBL/GenBank/DDBJ databases">
        <authorList>
            <person name="Sun Q."/>
            <person name="Mori K."/>
        </authorList>
    </citation>
    <scope>NUCLEOTIDE SEQUENCE [LARGE SCALE GENOMIC DNA]</scope>
    <source>
        <strain evidence="10 11">JCM 3324</strain>
    </source>
</reference>
<feature type="transmembrane region" description="Helical" evidence="7">
    <location>
        <begin position="60"/>
        <end position="77"/>
    </location>
</feature>
<dbReference type="PROSITE" id="PS00211">
    <property type="entry name" value="ABC_TRANSPORTER_1"/>
    <property type="match status" value="1"/>
</dbReference>
<feature type="domain" description="ABC transporter" evidence="8">
    <location>
        <begin position="332"/>
        <end position="561"/>
    </location>
</feature>
<keyword evidence="11" id="KW-1185">Reference proteome</keyword>
<dbReference type="PROSITE" id="PS50893">
    <property type="entry name" value="ABC_TRANSPORTER_2"/>
    <property type="match status" value="1"/>
</dbReference>
<accession>A0ABV5NWZ6</accession>
<keyword evidence="6 7" id="KW-0472">Membrane</keyword>
<dbReference type="InterPro" id="IPR003439">
    <property type="entry name" value="ABC_transporter-like_ATP-bd"/>
</dbReference>
<dbReference type="SMART" id="SM00382">
    <property type="entry name" value="AAA"/>
    <property type="match status" value="1"/>
</dbReference>
<evidence type="ECO:0000259" key="8">
    <source>
        <dbReference type="PROSITE" id="PS50893"/>
    </source>
</evidence>
<feature type="transmembrane region" description="Helical" evidence="7">
    <location>
        <begin position="23"/>
        <end position="48"/>
    </location>
</feature>
<keyword evidence="3" id="KW-0547">Nucleotide-binding</keyword>
<keyword evidence="4 10" id="KW-0067">ATP-binding</keyword>
<evidence type="ECO:0000256" key="2">
    <source>
        <dbReference type="ARBA" id="ARBA00022692"/>
    </source>
</evidence>
<dbReference type="InterPro" id="IPR027417">
    <property type="entry name" value="P-loop_NTPase"/>
</dbReference>
<evidence type="ECO:0000256" key="5">
    <source>
        <dbReference type="ARBA" id="ARBA00022989"/>
    </source>
</evidence>
<dbReference type="CDD" id="cd03228">
    <property type="entry name" value="ABCC_MRP_Like"/>
    <property type="match status" value="1"/>
</dbReference>
<evidence type="ECO:0000313" key="10">
    <source>
        <dbReference type="EMBL" id="MFB9474818.1"/>
    </source>
</evidence>
<dbReference type="Pfam" id="PF00664">
    <property type="entry name" value="ABC_membrane"/>
    <property type="match status" value="1"/>
</dbReference>
<proteinExistence type="predicted"/>
<feature type="domain" description="ABC transmembrane type-1" evidence="9">
    <location>
        <begin position="24"/>
        <end position="280"/>
    </location>
</feature>
<dbReference type="InterPro" id="IPR011527">
    <property type="entry name" value="ABC1_TM_dom"/>
</dbReference>
<evidence type="ECO:0000256" key="6">
    <source>
        <dbReference type="ARBA" id="ARBA00023136"/>
    </source>
</evidence>
<dbReference type="RefSeq" id="WP_345393900.1">
    <property type="nucleotide sequence ID" value="NZ_BAAAXS010000001.1"/>
</dbReference>
<dbReference type="SUPFAM" id="SSF52540">
    <property type="entry name" value="P-loop containing nucleoside triphosphate hydrolases"/>
    <property type="match status" value="1"/>
</dbReference>
<evidence type="ECO:0000256" key="1">
    <source>
        <dbReference type="ARBA" id="ARBA00004651"/>
    </source>
</evidence>
<evidence type="ECO:0000256" key="4">
    <source>
        <dbReference type="ARBA" id="ARBA00022840"/>
    </source>
</evidence>
<dbReference type="InterPro" id="IPR036640">
    <property type="entry name" value="ABC1_TM_sf"/>
</dbReference>
<dbReference type="Gene3D" id="3.40.50.300">
    <property type="entry name" value="P-loop containing nucleotide triphosphate hydrolases"/>
    <property type="match status" value="1"/>
</dbReference>
<keyword evidence="5 7" id="KW-1133">Transmembrane helix</keyword>
<sequence length="561" mass="58885">MPDENVVSWRLIHRSLLRRRRSLIVLAGWSVLEAAPAMTTGVLMAKAIDEGFLRGSVSTGLWWLSGMLLAYAIGAVASRFTSPVVGAIVEPLRDDLLRAVVTGVVRGDGVDDAAVSRATSQVESVRKAVSSLLNGLRRFVFTIVAAVAGLSALAPEIVWLTLPPVLVAALLFAGLLRQLVNRQRAAIAANERVAGEVGGALAGHRDIAAFGRQDAVVGAVTTAMAGERSAQQHLAHATATRSVITTLGGQLPLLCLLFAAPWLVSNGTTVGVLVGAATYLSTHLEPAMRMLTEVIGGAGLQLAVTVRRLAEAGAARRELSGDPAAVLHGTDIRVENLTFAYGTQVEPVLRDLSFTVEEDGHLAIVGPSGIGKSTLAMLLAGLAVPDGGRIRVGGTAPDRLPSDRRREHIVLVPQESYVFSGTVGENLRYLAPDASEEELDHAVREVGADVLVTGLGGPAAAVDPARLSAGEKQLIGLARAYVSRARVVILDEASCHLDPVAEARAELAFRARPGTLIVIAHRASSALRADRILLLDGTRACFGDHRELLGSSHLYAELVGG</sequence>
<dbReference type="Proteomes" id="UP001589568">
    <property type="component" value="Unassembled WGS sequence"/>
</dbReference>
<dbReference type="InterPro" id="IPR003593">
    <property type="entry name" value="AAA+_ATPase"/>
</dbReference>
<dbReference type="PANTHER" id="PTHR24221:SF654">
    <property type="entry name" value="ATP-BINDING CASSETTE SUB-FAMILY B MEMBER 6"/>
    <property type="match status" value="1"/>
</dbReference>
<evidence type="ECO:0000256" key="7">
    <source>
        <dbReference type="SAM" id="Phobius"/>
    </source>
</evidence>
<gene>
    <name evidence="10" type="ORF">ACFFR3_35445</name>
</gene>